<dbReference type="Gene3D" id="1.10.10.10">
    <property type="entry name" value="Winged helix-like DNA-binding domain superfamily/Winged helix DNA-binding domain"/>
    <property type="match status" value="1"/>
</dbReference>
<dbReference type="InterPro" id="IPR014284">
    <property type="entry name" value="RNA_pol_sigma-70_dom"/>
</dbReference>
<dbReference type="OrthoDB" id="9782703at2"/>
<dbReference type="NCBIfam" id="TIGR02937">
    <property type="entry name" value="sigma70-ECF"/>
    <property type="match status" value="1"/>
</dbReference>
<keyword evidence="2" id="KW-0805">Transcription regulation</keyword>
<dbReference type="InterPro" id="IPR007627">
    <property type="entry name" value="RNA_pol_sigma70_r2"/>
</dbReference>
<feature type="domain" description="RNA polymerase sigma factor 70 region 4 type 2" evidence="6">
    <location>
        <begin position="126"/>
        <end position="173"/>
    </location>
</feature>
<dbReference type="AlphaFoldDB" id="A0A4R8A770"/>
<dbReference type="PANTHER" id="PTHR43133">
    <property type="entry name" value="RNA POLYMERASE ECF-TYPE SIGMA FACTO"/>
    <property type="match status" value="1"/>
</dbReference>
<dbReference type="InterPro" id="IPR013324">
    <property type="entry name" value="RNA_pol_sigma_r3/r4-like"/>
</dbReference>
<dbReference type="CDD" id="cd06171">
    <property type="entry name" value="Sigma70_r4"/>
    <property type="match status" value="1"/>
</dbReference>
<feature type="domain" description="RNA polymerase sigma-70 region 2" evidence="5">
    <location>
        <begin position="25"/>
        <end position="90"/>
    </location>
</feature>
<dbReference type="Gene3D" id="1.10.1740.10">
    <property type="match status" value="1"/>
</dbReference>
<name>A0A4R8A770_9FIRM</name>
<accession>A0A4R8A770</accession>
<sequence length="436" mass="48984">MMEKKELVKVIEKAKKNDQDAFKILYDEFVKNVYFTAWDHFHNEHTAKDIVQDVFIRVHKKLDTLESPEAFGTWIKRITINMCYDYDKKKKHMIDLGEDITVDDFEDLNQKTAKEILDNKEIVDTVYESIQSLTTPLRTVGLLRYYDELSVSEIAYVLQIPVGTVNSRLNSLRSKLKVKLERQGISVNSLQGFALSPLLLHTVYMSVAESVNVPTAQIAKAVGAGSVATIGTKFALGTGTKIAIASVVSVAGIVGITLFNQDTPSPSIAPPPIEKEVVQVESAKIQDIVYPTAWTNKTITLQVQTTNDVYDKILVNGNESLEIAANGSYVVSLEYQGKQIDERVIEIQNFDMHSPVIENYTIQGTNYVIRLFDEQSMVNFSSLRYYEDGIQKPKDIQIDTVNQSIILDCDYGVTAVLYVADHTGNELKITLHDKVE</sequence>
<evidence type="ECO:0000256" key="4">
    <source>
        <dbReference type="ARBA" id="ARBA00023163"/>
    </source>
</evidence>
<protein>
    <submittedName>
        <fullName evidence="7">RNA polymerase sigma factor (Sigma-70 family)</fullName>
    </submittedName>
</protein>
<keyword evidence="4" id="KW-0804">Transcription</keyword>
<dbReference type="Pfam" id="PF08281">
    <property type="entry name" value="Sigma70_r4_2"/>
    <property type="match status" value="1"/>
</dbReference>
<dbReference type="Pfam" id="PF04542">
    <property type="entry name" value="Sigma70_r2"/>
    <property type="match status" value="1"/>
</dbReference>
<dbReference type="SUPFAM" id="SSF88946">
    <property type="entry name" value="Sigma2 domain of RNA polymerase sigma factors"/>
    <property type="match status" value="1"/>
</dbReference>
<evidence type="ECO:0000256" key="3">
    <source>
        <dbReference type="ARBA" id="ARBA00023082"/>
    </source>
</evidence>
<evidence type="ECO:0000256" key="1">
    <source>
        <dbReference type="ARBA" id="ARBA00010641"/>
    </source>
</evidence>
<keyword evidence="8" id="KW-1185">Reference proteome</keyword>
<evidence type="ECO:0000259" key="5">
    <source>
        <dbReference type="Pfam" id="PF04542"/>
    </source>
</evidence>
<evidence type="ECO:0000313" key="8">
    <source>
        <dbReference type="Proteomes" id="UP000294743"/>
    </source>
</evidence>
<evidence type="ECO:0000313" key="7">
    <source>
        <dbReference type="EMBL" id="TDW26328.1"/>
    </source>
</evidence>
<dbReference type="InterPro" id="IPR036388">
    <property type="entry name" value="WH-like_DNA-bd_sf"/>
</dbReference>
<evidence type="ECO:0000259" key="6">
    <source>
        <dbReference type="Pfam" id="PF08281"/>
    </source>
</evidence>
<dbReference type="Proteomes" id="UP000294743">
    <property type="component" value="Unassembled WGS sequence"/>
</dbReference>
<organism evidence="7 8">
    <name type="scientific">Breznakia blatticola</name>
    <dbReference type="NCBI Taxonomy" id="1754012"/>
    <lineage>
        <taxon>Bacteria</taxon>
        <taxon>Bacillati</taxon>
        <taxon>Bacillota</taxon>
        <taxon>Erysipelotrichia</taxon>
        <taxon>Erysipelotrichales</taxon>
        <taxon>Erysipelotrichaceae</taxon>
        <taxon>Breznakia</taxon>
    </lineage>
</organism>
<dbReference type="GO" id="GO:0003677">
    <property type="term" value="F:DNA binding"/>
    <property type="evidence" value="ECO:0007669"/>
    <property type="project" value="InterPro"/>
</dbReference>
<comment type="caution">
    <text evidence="7">The sequence shown here is derived from an EMBL/GenBank/DDBJ whole genome shotgun (WGS) entry which is preliminary data.</text>
</comment>
<dbReference type="EMBL" id="SODD01000001">
    <property type="protein sequence ID" value="TDW26328.1"/>
    <property type="molecule type" value="Genomic_DNA"/>
</dbReference>
<comment type="similarity">
    <text evidence="1">Belongs to the sigma-70 factor family. ECF subfamily.</text>
</comment>
<dbReference type="InterPro" id="IPR013325">
    <property type="entry name" value="RNA_pol_sigma_r2"/>
</dbReference>
<evidence type="ECO:0000256" key="2">
    <source>
        <dbReference type="ARBA" id="ARBA00023015"/>
    </source>
</evidence>
<gene>
    <name evidence="7" type="ORF">EDD63_10143</name>
</gene>
<reference evidence="7 8" key="1">
    <citation type="submission" date="2019-03" db="EMBL/GenBank/DDBJ databases">
        <title>Genomic Encyclopedia of Type Strains, Phase IV (KMG-IV): sequencing the most valuable type-strain genomes for metagenomic binning, comparative biology and taxonomic classification.</title>
        <authorList>
            <person name="Goeker M."/>
        </authorList>
    </citation>
    <scope>NUCLEOTIDE SEQUENCE [LARGE SCALE GENOMIC DNA]</scope>
    <source>
        <strain evidence="7 8">DSM 28867</strain>
    </source>
</reference>
<dbReference type="InterPro" id="IPR013249">
    <property type="entry name" value="RNA_pol_sigma70_r4_t2"/>
</dbReference>
<dbReference type="GO" id="GO:0006352">
    <property type="term" value="P:DNA-templated transcription initiation"/>
    <property type="evidence" value="ECO:0007669"/>
    <property type="project" value="InterPro"/>
</dbReference>
<dbReference type="SUPFAM" id="SSF88659">
    <property type="entry name" value="Sigma3 and sigma4 domains of RNA polymerase sigma factors"/>
    <property type="match status" value="1"/>
</dbReference>
<dbReference type="GO" id="GO:0016987">
    <property type="term" value="F:sigma factor activity"/>
    <property type="evidence" value="ECO:0007669"/>
    <property type="project" value="UniProtKB-KW"/>
</dbReference>
<keyword evidence="3" id="KW-0731">Sigma factor</keyword>
<proteinExistence type="inferred from homology"/>
<dbReference type="PANTHER" id="PTHR43133:SF60">
    <property type="entry name" value="RNA POLYMERASE SIGMA FACTOR SIGV"/>
    <property type="match status" value="1"/>
</dbReference>
<dbReference type="InterPro" id="IPR039425">
    <property type="entry name" value="RNA_pol_sigma-70-like"/>
</dbReference>